<evidence type="ECO:0000313" key="6">
    <source>
        <dbReference type="Proteomes" id="UP000019132"/>
    </source>
</evidence>
<evidence type="ECO:0000256" key="2">
    <source>
        <dbReference type="ARBA" id="ARBA00023242"/>
    </source>
</evidence>
<sequence>MELPKAGNAARAALPGFVSTAVLTSSDGLFGDNVEEQRISEAPAPNAQDAADYKPLYERLQELKDKKDSEWKEKHNPFAPPKALDEEEIQFIRDLEDRQAASELQRQTQHNEDLAEFLLARESAKQPSGSNATAGGNSVPTINTSIPSTTIKKKPAAAPVVVRAKRKAGDKKPKKQPSSGDKKQKVDDEDDAAAQEKTSEAPAAAKPAVAIMGLVAYGSDSDSE</sequence>
<protein>
    <recommendedName>
        <fullName evidence="4">FAM192A/Fyv6 N-terminal domain-containing protein</fullName>
    </recommendedName>
</protein>
<dbReference type="HOGENOM" id="CLU_075450_0_0_1"/>
<dbReference type="EnsemblProtists" id="PYU1_T004414">
    <property type="protein sequence ID" value="PYU1_T004414"/>
    <property type="gene ID" value="PYU1_G004404"/>
</dbReference>
<dbReference type="VEuPathDB" id="FungiDB:PYU1_G004404"/>
<comment type="subcellular location">
    <subcellularLocation>
        <location evidence="1">Nucleus</location>
    </subcellularLocation>
</comment>
<name>K3WHH2_GLOUD</name>
<feature type="compositionally biased region" description="Basic and acidic residues" evidence="3">
    <location>
        <begin position="90"/>
        <end position="100"/>
    </location>
</feature>
<keyword evidence="2" id="KW-0539">Nucleus</keyword>
<evidence type="ECO:0000256" key="1">
    <source>
        <dbReference type="ARBA" id="ARBA00004123"/>
    </source>
</evidence>
<reference evidence="6" key="1">
    <citation type="journal article" date="2010" name="Genome Biol.">
        <title>Genome sequence of the necrotrophic plant pathogen Pythium ultimum reveals original pathogenicity mechanisms and effector repertoire.</title>
        <authorList>
            <person name="Levesque C.A."/>
            <person name="Brouwer H."/>
            <person name="Cano L."/>
            <person name="Hamilton J.P."/>
            <person name="Holt C."/>
            <person name="Huitema E."/>
            <person name="Raffaele S."/>
            <person name="Robideau G.P."/>
            <person name="Thines M."/>
            <person name="Win J."/>
            <person name="Zerillo M.M."/>
            <person name="Beakes G.W."/>
            <person name="Boore J.L."/>
            <person name="Busam D."/>
            <person name="Dumas B."/>
            <person name="Ferriera S."/>
            <person name="Fuerstenberg S.I."/>
            <person name="Gachon C.M."/>
            <person name="Gaulin E."/>
            <person name="Govers F."/>
            <person name="Grenville-Briggs L."/>
            <person name="Horner N."/>
            <person name="Hostetler J."/>
            <person name="Jiang R.H."/>
            <person name="Johnson J."/>
            <person name="Krajaejun T."/>
            <person name="Lin H."/>
            <person name="Meijer H.J."/>
            <person name="Moore B."/>
            <person name="Morris P."/>
            <person name="Phuntmart V."/>
            <person name="Puiu D."/>
            <person name="Shetty J."/>
            <person name="Stajich J.E."/>
            <person name="Tripathy S."/>
            <person name="Wawra S."/>
            <person name="van West P."/>
            <person name="Whitty B.R."/>
            <person name="Coutinho P.M."/>
            <person name="Henrissat B."/>
            <person name="Martin F."/>
            <person name="Thomas P.D."/>
            <person name="Tyler B.M."/>
            <person name="De Vries R.P."/>
            <person name="Kamoun S."/>
            <person name="Yandell M."/>
            <person name="Tisserat N."/>
            <person name="Buell C.R."/>
        </authorList>
    </citation>
    <scope>NUCLEOTIDE SEQUENCE</scope>
    <source>
        <strain evidence="6">DAOM:BR144</strain>
    </source>
</reference>
<feature type="compositionally biased region" description="Basic and acidic residues" evidence="3">
    <location>
        <begin position="64"/>
        <end position="76"/>
    </location>
</feature>
<organism evidence="5 6">
    <name type="scientific">Globisporangium ultimum (strain ATCC 200006 / CBS 805.95 / DAOM BR144)</name>
    <name type="common">Pythium ultimum</name>
    <dbReference type="NCBI Taxonomy" id="431595"/>
    <lineage>
        <taxon>Eukaryota</taxon>
        <taxon>Sar</taxon>
        <taxon>Stramenopiles</taxon>
        <taxon>Oomycota</taxon>
        <taxon>Peronosporomycetes</taxon>
        <taxon>Pythiales</taxon>
        <taxon>Pythiaceae</taxon>
        <taxon>Globisporangium</taxon>
    </lineage>
</organism>
<dbReference type="InterPro" id="IPR019331">
    <property type="entry name" value="FAM192A/Fyv6_N"/>
</dbReference>
<dbReference type="InParanoid" id="K3WHH2"/>
<accession>K3WHH2</accession>
<evidence type="ECO:0000256" key="3">
    <source>
        <dbReference type="SAM" id="MobiDB-lite"/>
    </source>
</evidence>
<dbReference type="PANTHER" id="PTHR13495">
    <property type="entry name" value="NEFA-INTERACTING NUCLEAR PROTEIN NIP30"/>
    <property type="match status" value="1"/>
</dbReference>
<dbReference type="InterPro" id="IPR039845">
    <property type="entry name" value="FAM192A"/>
</dbReference>
<dbReference type="AlphaFoldDB" id="K3WHH2"/>
<dbReference type="Pfam" id="PF10187">
    <property type="entry name" value="FAM192A_Fyv6_N"/>
    <property type="match status" value="1"/>
</dbReference>
<dbReference type="OMA" id="AQFVMAK"/>
<dbReference type="GO" id="GO:0005634">
    <property type="term" value="C:nucleus"/>
    <property type="evidence" value="ECO:0007669"/>
    <property type="project" value="UniProtKB-SubCell"/>
</dbReference>
<feature type="compositionally biased region" description="Polar residues" evidence="3">
    <location>
        <begin position="125"/>
        <end position="136"/>
    </location>
</feature>
<evidence type="ECO:0000259" key="4">
    <source>
        <dbReference type="Pfam" id="PF10187"/>
    </source>
</evidence>
<dbReference type="EMBL" id="GL376631">
    <property type="status" value="NOT_ANNOTATED_CDS"/>
    <property type="molecule type" value="Genomic_DNA"/>
</dbReference>
<feature type="compositionally biased region" description="Basic residues" evidence="3">
    <location>
        <begin position="163"/>
        <end position="175"/>
    </location>
</feature>
<keyword evidence="6" id="KW-1185">Reference proteome</keyword>
<dbReference type="PANTHER" id="PTHR13495:SF0">
    <property type="entry name" value="PSME3-INTERACTING PROTEIN"/>
    <property type="match status" value="1"/>
</dbReference>
<evidence type="ECO:0000313" key="5">
    <source>
        <dbReference type="EnsemblProtists" id="PYU1_T004414"/>
    </source>
</evidence>
<reference evidence="5" key="3">
    <citation type="submission" date="2015-02" db="UniProtKB">
        <authorList>
            <consortium name="EnsemblProtists"/>
        </authorList>
    </citation>
    <scope>IDENTIFICATION</scope>
    <source>
        <strain evidence="5">DAOM BR144</strain>
    </source>
</reference>
<proteinExistence type="predicted"/>
<feature type="region of interest" description="Disordered" evidence="3">
    <location>
        <begin position="64"/>
        <end position="208"/>
    </location>
</feature>
<feature type="domain" description="FAM192A/Fyv6 N-terminal" evidence="4">
    <location>
        <begin position="17"/>
        <end position="117"/>
    </location>
</feature>
<dbReference type="eggNOG" id="ENOG502S494">
    <property type="taxonomic scope" value="Eukaryota"/>
</dbReference>
<feature type="region of interest" description="Disordered" evidence="3">
    <location>
        <begin position="34"/>
        <end position="53"/>
    </location>
</feature>
<dbReference type="STRING" id="431595.K3WHH2"/>
<feature type="compositionally biased region" description="Low complexity" evidence="3">
    <location>
        <begin position="138"/>
        <end position="162"/>
    </location>
</feature>
<reference evidence="6" key="2">
    <citation type="submission" date="2010-04" db="EMBL/GenBank/DDBJ databases">
        <authorList>
            <person name="Buell R."/>
            <person name="Hamilton J."/>
            <person name="Hostetler J."/>
        </authorList>
    </citation>
    <scope>NUCLEOTIDE SEQUENCE [LARGE SCALE GENOMIC DNA]</scope>
    <source>
        <strain evidence="6">DAOM:BR144</strain>
    </source>
</reference>
<dbReference type="Proteomes" id="UP000019132">
    <property type="component" value="Unassembled WGS sequence"/>
</dbReference>